<dbReference type="AlphaFoldDB" id="A0A420ET58"/>
<dbReference type="OrthoDB" id="3400634at2"/>
<protein>
    <submittedName>
        <fullName evidence="1">Uncharacterized protein</fullName>
    </submittedName>
</protein>
<dbReference type="RefSeq" id="WP_120331783.1">
    <property type="nucleotide sequence ID" value="NZ_RAQQ01000031.1"/>
</dbReference>
<name>A0A420ET58_9ACTN</name>
<gene>
    <name evidence="1" type="ORF">D7I43_29055</name>
</gene>
<evidence type="ECO:0000313" key="1">
    <source>
        <dbReference type="EMBL" id="RKF23857.1"/>
    </source>
</evidence>
<reference evidence="1 2" key="1">
    <citation type="journal article" date="2018" name="Int. J. Syst. Evol. Microbiol.">
        <title>Micromonospora globbae sp. nov., an endophytic actinomycete isolated from roots of Globba winitii C. H. Wright.</title>
        <authorList>
            <person name="Kuncharoen N."/>
            <person name="Pittayakhajonwut P."/>
            <person name="Tanasupawat S."/>
        </authorList>
    </citation>
    <scope>NUCLEOTIDE SEQUENCE [LARGE SCALE GENOMIC DNA]</scope>
    <source>
        <strain evidence="1 2">WPS1-2</strain>
    </source>
</reference>
<sequence>MTVSPGDVVHLRERDYQHTTGPLRLRITCVRLDLSIWYDGQWVWLEGVEIRADGQAGPHRHVLAHVAALPKPEA</sequence>
<accession>A0A420ET58</accession>
<dbReference type="EMBL" id="RAQQ01000031">
    <property type="protein sequence ID" value="RKF23857.1"/>
    <property type="molecule type" value="Genomic_DNA"/>
</dbReference>
<proteinExistence type="predicted"/>
<organism evidence="1 2">
    <name type="scientific">Micromonospora globbae</name>
    <dbReference type="NCBI Taxonomy" id="1894969"/>
    <lineage>
        <taxon>Bacteria</taxon>
        <taxon>Bacillati</taxon>
        <taxon>Actinomycetota</taxon>
        <taxon>Actinomycetes</taxon>
        <taxon>Micromonosporales</taxon>
        <taxon>Micromonosporaceae</taxon>
        <taxon>Micromonospora</taxon>
    </lineage>
</organism>
<comment type="caution">
    <text evidence="1">The sequence shown here is derived from an EMBL/GenBank/DDBJ whole genome shotgun (WGS) entry which is preliminary data.</text>
</comment>
<dbReference type="Proteomes" id="UP000285744">
    <property type="component" value="Unassembled WGS sequence"/>
</dbReference>
<evidence type="ECO:0000313" key="2">
    <source>
        <dbReference type="Proteomes" id="UP000285744"/>
    </source>
</evidence>